<reference evidence="2" key="1">
    <citation type="submission" date="2021-09" db="EMBL/GenBank/DDBJ databases">
        <authorList>
            <consortium name="AG Swart"/>
            <person name="Singh M."/>
            <person name="Singh A."/>
            <person name="Seah K."/>
            <person name="Emmerich C."/>
        </authorList>
    </citation>
    <scope>NUCLEOTIDE SEQUENCE</scope>
    <source>
        <strain evidence="2">ATCC30299</strain>
    </source>
</reference>
<protein>
    <submittedName>
        <fullName evidence="2">Uncharacterized protein</fullName>
    </submittedName>
</protein>
<dbReference type="Proteomes" id="UP001162131">
    <property type="component" value="Unassembled WGS sequence"/>
</dbReference>
<organism evidence="2 3">
    <name type="scientific">Blepharisma stoltei</name>
    <dbReference type="NCBI Taxonomy" id="1481888"/>
    <lineage>
        <taxon>Eukaryota</taxon>
        <taxon>Sar</taxon>
        <taxon>Alveolata</taxon>
        <taxon>Ciliophora</taxon>
        <taxon>Postciliodesmatophora</taxon>
        <taxon>Heterotrichea</taxon>
        <taxon>Heterotrichida</taxon>
        <taxon>Blepharismidae</taxon>
        <taxon>Blepharisma</taxon>
    </lineage>
</organism>
<dbReference type="Gene3D" id="1.10.490.10">
    <property type="entry name" value="Globins"/>
    <property type="match status" value="1"/>
</dbReference>
<comment type="caution">
    <text evidence="2">The sequence shown here is derived from an EMBL/GenBank/DDBJ whole genome shotgun (WGS) entry which is preliminary data.</text>
</comment>
<dbReference type="AlphaFoldDB" id="A0AAU9III7"/>
<proteinExistence type="predicted"/>
<evidence type="ECO:0000313" key="2">
    <source>
        <dbReference type="EMBL" id="CAG9312013.1"/>
    </source>
</evidence>
<keyword evidence="3" id="KW-1185">Reference proteome</keyword>
<gene>
    <name evidence="2" type="ORF">BSTOLATCC_MIC5271</name>
</gene>
<evidence type="ECO:0000256" key="1">
    <source>
        <dbReference type="SAM" id="MobiDB-lite"/>
    </source>
</evidence>
<feature type="compositionally biased region" description="Low complexity" evidence="1">
    <location>
        <begin position="392"/>
        <end position="401"/>
    </location>
</feature>
<dbReference type="InterPro" id="IPR012292">
    <property type="entry name" value="Globin/Proto"/>
</dbReference>
<dbReference type="InterPro" id="IPR009050">
    <property type="entry name" value="Globin-like_sf"/>
</dbReference>
<accession>A0AAU9III7</accession>
<feature type="region of interest" description="Disordered" evidence="1">
    <location>
        <begin position="385"/>
        <end position="404"/>
    </location>
</feature>
<dbReference type="EMBL" id="CAJZBQ010000005">
    <property type="protein sequence ID" value="CAG9312013.1"/>
    <property type="molecule type" value="Genomic_DNA"/>
</dbReference>
<dbReference type="GO" id="GO:0019825">
    <property type="term" value="F:oxygen binding"/>
    <property type="evidence" value="ECO:0007669"/>
    <property type="project" value="InterPro"/>
</dbReference>
<dbReference type="SUPFAM" id="SSF46458">
    <property type="entry name" value="Globin-like"/>
    <property type="match status" value="1"/>
</dbReference>
<name>A0AAU9III7_9CILI</name>
<sequence>MNISLTLDSLNQFHQKAMEIDQINQFRDDIVTLIKSSSKKGLFKGIINPSEHIQNSRTKKLNSILPKNQFHNRINIFEEFIKHPDVSIGINVPPTLVRIAQSAVPFLIQTLKNGKVATRVYQEGEFFIQNKEDDNSIFCYKAQNKETVLFFDGESAKLMWESSQEPVAMQPFIESLSNPPSLTRIVWKEGSKTKYFSIINKKKIPVRSKSGTKVTLDKKVKQARLRSCVSPFEYSKSILKTTKSVNNPFKLNSNLKFPRFESSPSNSKASLNQSDFSNIKKNLIWSDVEKIIEVDRTKNFLVNSKVPENCISLETKGKFDEIDKMTFNVVNFLNEHVFKDFKISAIVLDFIQDKSRKWILLKCRECSFDSHFDINFHHEKERSSSLPRRKLSSSSSKGSNSFHEEMAEPEILDNRLSFNNREELKCNEAQVQSKKKPKSIPLDEISEKDLSGRYEKINKIANQKTIITPNIIKEPSTPQYYTSNPLLSKFKCPYHKVIIDQIKPQDSVQNYTQQHMNEAVDSFDEIKIKGQISKLRSENLVQKYGGDLFWQEFILSLYNKVLASELLNKYFKNCKLENFTMIVNGMFIIFNGQVSLEFRRKVRAMHQNMGLLEKEFDCYSNIFEDQLNEYQVEENDKQIIMSQIKSMKYLICRQTCI</sequence>
<evidence type="ECO:0000313" key="3">
    <source>
        <dbReference type="Proteomes" id="UP001162131"/>
    </source>
</evidence>
<dbReference type="GO" id="GO:0020037">
    <property type="term" value="F:heme binding"/>
    <property type="evidence" value="ECO:0007669"/>
    <property type="project" value="InterPro"/>
</dbReference>